<feature type="compositionally biased region" description="Low complexity" evidence="1">
    <location>
        <begin position="171"/>
        <end position="192"/>
    </location>
</feature>
<name>A0A1B7TGF1_9ASCO</name>
<evidence type="ECO:0000313" key="2">
    <source>
        <dbReference type="EMBL" id="OBA27735.1"/>
    </source>
</evidence>
<feature type="region of interest" description="Disordered" evidence="1">
    <location>
        <begin position="152"/>
        <end position="211"/>
    </location>
</feature>
<organism evidence="2 3">
    <name type="scientific">Hanseniaspora valbyensis NRRL Y-1626</name>
    <dbReference type="NCBI Taxonomy" id="766949"/>
    <lineage>
        <taxon>Eukaryota</taxon>
        <taxon>Fungi</taxon>
        <taxon>Dikarya</taxon>
        <taxon>Ascomycota</taxon>
        <taxon>Saccharomycotina</taxon>
        <taxon>Saccharomycetes</taxon>
        <taxon>Saccharomycodales</taxon>
        <taxon>Saccharomycodaceae</taxon>
        <taxon>Hanseniaspora</taxon>
    </lineage>
</organism>
<feature type="compositionally biased region" description="Polar residues" evidence="1">
    <location>
        <begin position="152"/>
        <end position="161"/>
    </location>
</feature>
<protein>
    <submittedName>
        <fullName evidence="2">Uncharacterized protein</fullName>
    </submittedName>
</protein>
<dbReference type="AlphaFoldDB" id="A0A1B7TGF1"/>
<accession>A0A1B7TGF1</accession>
<feature type="compositionally biased region" description="Polar residues" evidence="1">
    <location>
        <begin position="193"/>
        <end position="202"/>
    </location>
</feature>
<feature type="compositionally biased region" description="Polar residues" evidence="1">
    <location>
        <begin position="1"/>
        <end position="30"/>
    </location>
</feature>
<sequence>GLSHQSRSNSISEETPNNFKVHSVVKTETSSTEEKINTAANNRKKFTFKASTSSANEMVNGDKGVKNSSSDNTSKLWTDDFNNSGKIISNAKISNYEDIDFNYKRESYHSLFSNDDFQTNFNHSKPQSSPLHEEPQTLEIDESVPYTAETNVESLNSNRFSETAKELRKVPSSPSSNYENNNGDVTINNGNNEFTHSSATKVSSKEISDETIHKKVEHKEIINERDNQLHKKLMQEIFLLSEELSESIIRETELERKILSSANRDSDQLPQSAVSNNSSITSANSNIGLIDVQLELRKKSKTIVQLIKDLNEERMKRFIAEEQTFNATSGAKPDFVELSYKYDKLTQLCQEKDEIIDSLKEQLDNKK</sequence>
<feature type="region of interest" description="Disordered" evidence="1">
    <location>
        <begin position="119"/>
        <end position="139"/>
    </location>
</feature>
<feature type="compositionally biased region" description="Polar residues" evidence="1">
    <location>
        <begin position="119"/>
        <end position="130"/>
    </location>
</feature>
<feature type="region of interest" description="Disordered" evidence="1">
    <location>
        <begin position="1"/>
        <end position="35"/>
    </location>
</feature>
<dbReference type="OrthoDB" id="3973060at2759"/>
<gene>
    <name evidence="2" type="ORF">HANVADRAFT_114370</name>
</gene>
<proteinExistence type="predicted"/>
<dbReference type="Proteomes" id="UP000092321">
    <property type="component" value="Unassembled WGS sequence"/>
</dbReference>
<comment type="caution">
    <text evidence="2">The sequence shown here is derived from an EMBL/GenBank/DDBJ whole genome shotgun (WGS) entry which is preliminary data.</text>
</comment>
<reference evidence="3" key="1">
    <citation type="journal article" date="2016" name="Proc. Natl. Acad. Sci. U.S.A.">
        <title>Comparative genomics of biotechnologically important yeasts.</title>
        <authorList>
            <person name="Riley R."/>
            <person name="Haridas S."/>
            <person name="Wolfe K.H."/>
            <person name="Lopes M.R."/>
            <person name="Hittinger C.T."/>
            <person name="Goeker M."/>
            <person name="Salamov A.A."/>
            <person name="Wisecaver J.H."/>
            <person name="Long T.M."/>
            <person name="Calvey C.H."/>
            <person name="Aerts A.L."/>
            <person name="Barry K.W."/>
            <person name="Choi C."/>
            <person name="Clum A."/>
            <person name="Coughlan A.Y."/>
            <person name="Deshpande S."/>
            <person name="Douglass A.P."/>
            <person name="Hanson S.J."/>
            <person name="Klenk H.-P."/>
            <person name="LaButti K.M."/>
            <person name="Lapidus A."/>
            <person name="Lindquist E.A."/>
            <person name="Lipzen A.M."/>
            <person name="Meier-Kolthoff J.P."/>
            <person name="Ohm R.A."/>
            <person name="Otillar R.P."/>
            <person name="Pangilinan J.L."/>
            <person name="Peng Y."/>
            <person name="Rokas A."/>
            <person name="Rosa C.A."/>
            <person name="Scheuner C."/>
            <person name="Sibirny A.A."/>
            <person name="Slot J.C."/>
            <person name="Stielow J.B."/>
            <person name="Sun H."/>
            <person name="Kurtzman C.P."/>
            <person name="Blackwell M."/>
            <person name="Grigoriev I.V."/>
            <person name="Jeffries T.W."/>
        </authorList>
    </citation>
    <scope>NUCLEOTIDE SEQUENCE [LARGE SCALE GENOMIC DNA]</scope>
    <source>
        <strain evidence="3">NRRL Y-1626</strain>
    </source>
</reference>
<dbReference type="EMBL" id="LXPE01000007">
    <property type="protein sequence ID" value="OBA27735.1"/>
    <property type="molecule type" value="Genomic_DNA"/>
</dbReference>
<keyword evidence="3" id="KW-1185">Reference proteome</keyword>
<evidence type="ECO:0000313" key="3">
    <source>
        <dbReference type="Proteomes" id="UP000092321"/>
    </source>
</evidence>
<feature type="non-terminal residue" evidence="2">
    <location>
        <position position="1"/>
    </location>
</feature>
<evidence type="ECO:0000256" key="1">
    <source>
        <dbReference type="SAM" id="MobiDB-lite"/>
    </source>
</evidence>